<dbReference type="InterPro" id="IPR000669">
    <property type="entry name" value="Mannitol_DH"/>
</dbReference>
<evidence type="ECO:0000313" key="11">
    <source>
        <dbReference type="Proteomes" id="UP000033558"/>
    </source>
</evidence>
<comment type="similarity">
    <text evidence="1 7">Belongs to the mannitol dehydrogenase family.</text>
</comment>
<feature type="binding site" evidence="7">
    <location>
        <begin position="3"/>
        <end position="14"/>
    </location>
    <ligand>
        <name>NAD(+)</name>
        <dbReference type="ChEBI" id="CHEBI:57540"/>
    </ligand>
</feature>
<dbReference type="InterPro" id="IPR013131">
    <property type="entry name" value="Mannitol_DH_N"/>
</dbReference>
<dbReference type="SUPFAM" id="SSF48179">
    <property type="entry name" value="6-phosphogluconate dehydrogenase C-terminal domain-like"/>
    <property type="match status" value="1"/>
</dbReference>
<dbReference type="GO" id="GO:0005829">
    <property type="term" value="C:cytosol"/>
    <property type="evidence" value="ECO:0007669"/>
    <property type="project" value="TreeGrafter"/>
</dbReference>
<dbReference type="Pfam" id="PF01232">
    <property type="entry name" value="Mannitol_dh"/>
    <property type="match status" value="1"/>
</dbReference>
<evidence type="ECO:0000259" key="8">
    <source>
        <dbReference type="Pfam" id="PF01232"/>
    </source>
</evidence>
<keyword evidence="5 7" id="KW-0520">NAD</keyword>
<feature type="domain" description="Mannitol dehydrogenase C-terminal" evidence="9">
    <location>
        <begin position="204"/>
        <end position="379"/>
    </location>
</feature>
<dbReference type="InterPro" id="IPR023028">
    <property type="entry name" value="Mannitol_1_phos_5_DH"/>
</dbReference>
<dbReference type="PANTHER" id="PTHR30524">
    <property type="entry name" value="MANNITOL-1-PHOSPHATE 5-DEHYDROGENASE"/>
    <property type="match status" value="1"/>
</dbReference>
<protein>
    <recommendedName>
        <fullName evidence="3 7">Mannitol-1-phosphate 5-dehydrogenase</fullName>
        <ecNumber evidence="2 7">1.1.1.17</ecNumber>
    </recommendedName>
</protein>
<feature type="domain" description="Mannitol dehydrogenase N-terminal" evidence="8">
    <location>
        <begin position="1"/>
        <end position="197"/>
    </location>
</feature>
<evidence type="ECO:0000256" key="5">
    <source>
        <dbReference type="ARBA" id="ARBA00023027"/>
    </source>
</evidence>
<comment type="caution">
    <text evidence="10">The sequence shown here is derived from an EMBL/GenBank/DDBJ whole genome shotgun (WGS) entry which is preliminary data.</text>
</comment>
<keyword evidence="11" id="KW-1185">Reference proteome</keyword>
<gene>
    <name evidence="7 10" type="primary">mtlD</name>
    <name evidence="10" type="ORF">JG30_15730</name>
</gene>
<accession>A0A0F4LQ95</accession>
<dbReference type="Gene3D" id="3.40.50.720">
    <property type="entry name" value="NAD(P)-binding Rossmann-like Domain"/>
    <property type="match status" value="1"/>
</dbReference>
<dbReference type="GO" id="GO:0019592">
    <property type="term" value="P:mannitol catabolic process"/>
    <property type="evidence" value="ECO:0007669"/>
    <property type="project" value="TreeGrafter"/>
</dbReference>
<dbReference type="Proteomes" id="UP000033558">
    <property type="component" value="Unassembled WGS sequence"/>
</dbReference>
<dbReference type="SUPFAM" id="SSF51735">
    <property type="entry name" value="NAD(P)-binding Rossmann-fold domains"/>
    <property type="match status" value="1"/>
</dbReference>
<dbReference type="EC" id="1.1.1.17" evidence="2 7"/>
<dbReference type="NCBIfam" id="NF002646">
    <property type="entry name" value="PRK02318.1-2"/>
    <property type="match status" value="1"/>
</dbReference>
<dbReference type="PATRIC" id="fig|1218492.5.peg.1629"/>
<dbReference type="PRINTS" id="PR00084">
    <property type="entry name" value="MTLDHDRGNASE"/>
</dbReference>
<dbReference type="NCBIfam" id="NF002652">
    <property type="entry name" value="PRK02318.2-5"/>
    <property type="match status" value="1"/>
</dbReference>
<evidence type="ECO:0000256" key="1">
    <source>
        <dbReference type="ARBA" id="ARBA00006541"/>
    </source>
</evidence>
<comment type="catalytic activity">
    <reaction evidence="6 7">
        <text>D-mannitol 1-phosphate + NAD(+) = beta-D-fructose 6-phosphate + NADH + H(+)</text>
        <dbReference type="Rhea" id="RHEA:19661"/>
        <dbReference type="ChEBI" id="CHEBI:15378"/>
        <dbReference type="ChEBI" id="CHEBI:57540"/>
        <dbReference type="ChEBI" id="CHEBI:57634"/>
        <dbReference type="ChEBI" id="CHEBI:57945"/>
        <dbReference type="ChEBI" id="CHEBI:61381"/>
        <dbReference type="EC" id="1.1.1.17"/>
    </reaction>
</comment>
<name>A0A0F4LQ95_9LACO</name>
<dbReference type="InterPro" id="IPR036291">
    <property type="entry name" value="NAD(P)-bd_dom_sf"/>
</dbReference>
<dbReference type="Gene3D" id="1.10.1040.10">
    <property type="entry name" value="N-(1-d-carboxylethyl)-l-norvaline Dehydrogenase, domain 2"/>
    <property type="match status" value="1"/>
</dbReference>
<dbReference type="OrthoDB" id="271711at2"/>
<evidence type="ECO:0000259" key="9">
    <source>
        <dbReference type="Pfam" id="PF08125"/>
    </source>
</evidence>
<dbReference type="InterPro" id="IPR013118">
    <property type="entry name" value="Mannitol_DH_C"/>
</dbReference>
<dbReference type="AlphaFoldDB" id="A0A0F4LQ95"/>
<dbReference type="NCBIfam" id="NF002647">
    <property type="entry name" value="PRK02318.1-3"/>
    <property type="match status" value="1"/>
</dbReference>
<dbReference type="InterPro" id="IPR008927">
    <property type="entry name" value="6-PGluconate_DH-like_C_sf"/>
</dbReference>
<proteinExistence type="inferred from homology"/>
<dbReference type="InterPro" id="IPR013328">
    <property type="entry name" value="6PGD_dom2"/>
</dbReference>
<dbReference type="PROSITE" id="PS00974">
    <property type="entry name" value="MANNITOL_DHGENASE"/>
    <property type="match status" value="1"/>
</dbReference>
<evidence type="ECO:0000256" key="6">
    <source>
        <dbReference type="ARBA" id="ARBA00048615"/>
    </source>
</evidence>
<dbReference type="STRING" id="1218492.JG30_15730"/>
<evidence type="ECO:0000256" key="3">
    <source>
        <dbReference type="ARBA" id="ARBA00016219"/>
    </source>
</evidence>
<dbReference type="Pfam" id="PF08125">
    <property type="entry name" value="Mannitol_dh_C"/>
    <property type="match status" value="1"/>
</dbReference>
<dbReference type="HAMAP" id="MF_00196">
    <property type="entry name" value="Mannitol_dehydrog"/>
    <property type="match status" value="1"/>
</dbReference>
<evidence type="ECO:0000313" key="10">
    <source>
        <dbReference type="EMBL" id="KJY60449.1"/>
    </source>
</evidence>
<evidence type="ECO:0000256" key="2">
    <source>
        <dbReference type="ARBA" id="ARBA00012939"/>
    </source>
</evidence>
<dbReference type="EMBL" id="JXJQ01000011">
    <property type="protein sequence ID" value="KJY60449.1"/>
    <property type="molecule type" value="Genomic_DNA"/>
</dbReference>
<evidence type="ECO:0000256" key="4">
    <source>
        <dbReference type="ARBA" id="ARBA00023002"/>
    </source>
</evidence>
<dbReference type="PANTHER" id="PTHR30524:SF0">
    <property type="entry name" value="ALTRONATE OXIDOREDUCTASE-RELATED"/>
    <property type="match status" value="1"/>
</dbReference>
<sequence length="385" mass="43156">MDAVHFGAGNIGRGFIGETLASNNFAIHFVDVNATIIDALNERHEYDIELAAPGQQQIHVEHVDGLNNQQQPQAVVQAIAQTDLVTTAIGPKILPIIADLIAQGIAARQTAANAQPIDIIACENMIGGSQFLKKEVYKHLDLQQQEFAEAHIGFPNAAVDRIVPIQHHEDPLAVSVEPFKEWVVDESQMKNPQLHLQSVVYVPDLEPYIERKLFSVNTGHATVAYTGAYYGYQTIGEAIQNAKVLQQVQGALKETGALLIAKWQFDPQAHQDYQRKILSRFQNKYISDDILRVGRTPIRKLGFDERFIRPIRELKERALDYAVLLDTVGMIFTFDEPQDNESVHLQELLRTQSVPKVVQQITGLDDNELVNQIVTTYQQKRDAKA</sequence>
<organism evidence="10 11">
    <name type="scientific">Bombilactobacillus mellifer</name>
    <dbReference type="NCBI Taxonomy" id="1218492"/>
    <lineage>
        <taxon>Bacteria</taxon>
        <taxon>Bacillati</taxon>
        <taxon>Bacillota</taxon>
        <taxon>Bacilli</taxon>
        <taxon>Lactobacillales</taxon>
        <taxon>Lactobacillaceae</taxon>
        <taxon>Bombilactobacillus</taxon>
    </lineage>
</organism>
<dbReference type="GO" id="GO:0008926">
    <property type="term" value="F:mannitol-1-phosphate 5-dehydrogenase activity"/>
    <property type="evidence" value="ECO:0007669"/>
    <property type="project" value="UniProtKB-UniRule"/>
</dbReference>
<keyword evidence="4 7" id="KW-0560">Oxidoreductase</keyword>
<dbReference type="RefSeq" id="WP_046317793.1">
    <property type="nucleotide sequence ID" value="NZ_JBHSZT010000003.1"/>
</dbReference>
<reference evidence="10 11" key="1">
    <citation type="submission" date="2015-01" db="EMBL/GenBank/DDBJ databases">
        <title>Comparative genomics of the lactic acid bacteria isolated from the honey bee gut.</title>
        <authorList>
            <person name="Ellegaard K.M."/>
            <person name="Tamarit D."/>
            <person name="Javelind E."/>
            <person name="Olofsson T."/>
            <person name="Andersson S.G."/>
            <person name="Vasquez A."/>
        </authorList>
    </citation>
    <scope>NUCLEOTIDE SEQUENCE [LARGE SCALE GENOMIC DNA]</scope>
    <source>
        <strain evidence="10 11">Bin4</strain>
    </source>
</reference>
<evidence type="ECO:0000256" key="7">
    <source>
        <dbReference type="HAMAP-Rule" id="MF_00196"/>
    </source>
</evidence>
<dbReference type="HOGENOM" id="CLU_036089_2_0_9"/>
<dbReference type="InterPro" id="IPR023027">
    <property type="entry name" value="Mannitol_DH_CS"/>
</dbReference>